<feature type="domain" description="GTPase-associated protein 1 N-terminal" evidence="2">
    <location>
        <begin position="6"/>
        <end position="143"/>
    </location>
</feature>
<dbReference type="AlphaFoldDB" id="A0AA95ML05"/>
<feature type="transmembrane region" description="Helical" evidence="1">
    <location>
        <begin position="732"/>
        <end position="754"/>
    </location>
</feature>
<evidence type="ECO:0000256" key="1">
    <source>
        <dbReference type="SAM" id="Phobius"/>
    </source>
</evidence>
<feature type="domain" description="GTPase-associated protein 1 middle" evidence="3">
    <location>
        <begin position="159"/>
        <end position="262"/>
    </location>
</feature>
<evidence type="ECO:0000313" key="4">
    <source>
        <dbReference type="EMBL" id="WHY85475.1"/>
    </source>
</evidence>
<dbReference type="Pfam" id="PF20014">
    <property type="entry name" value="GAP1-M"/>
    <property type="match status" value="1"/>
</dbReference>
<dbReference type="KEGG" id="nnv:QNH39_23135"/>
<proteinExistence type="predicted"/>
<dbReference type="Proteomes" id="UP001178288">
    <property type="component" value="Chromosome"/>
</dbReference>
<keyword evidence="1" id="KW-0812">Transmembrane</keyword>
<accession>A0AA95ML05</accession>
<evidence type="ECO:0000259" key="2">
    <source>
        <dbReference type="Pfam" id="PF20013"/>
    </source>
</evidence>
<organism evidence="4 5">
    <name type="scientific">Neobacillus novalis</name>
    <dbReference type="NCBI Taxonomy" id="220687"/>
    <lineage>
        <taxon>Bacteria</taxon>
        <taxon>Bacillati</taxon>
        <taxon>Bacillota</taxon>
        <taxon>Bacilli</taxon>
        <taxon>Bacillales</taxon>
        <taxon>Bacillaceae</taxon>
        <taxon>Neobacillus</taxon>
    </lineage>
</organism>
<keyword evidence="1" id="KW-1133">Transmembrane helix</keyword>
<keyword evidence="5" id="KW-1185">Reference proteome</keyword>
<evidence type="ECO:0000259" key="3">
    <source>
        <dbReference type="Pfam" id="PF20014"/>
    </source>
</evidence>
<dbReference type="InterPro" id="IPR045401">
    <property type="entry name" value="GAP1-M"/>
</dbReference>
<name>A0AA95ML05_9BACI</name>
<dbReference type="RefSeq" id="WP_066091978.1">
    <property type="nucleotide sequence ID" value="NZ_CP126114.1"/>
</dbReference>
<dbReference type="InterPro" id="IPR045402">
    <property type="entry name" value="GAP1-N2"/>
</dbReference>
<evidence type="ECO:0000313" key="5">
    <source>
        <dbReference type="Proteomes" id="UP001178288"/>
    </source>
</evidence>
<protein>
    <submittedName>
        <fullName evidence="4">Uncharacterized protein</fullName>
    </submittedName>
</protein>
<keyword evidence="1" id="KW-0472">Membrane</keyword>
<reference evidence="4" key="1">
    <citation type="submission" date="2023-05" db="EMBL/GenBank/DDBJ databases">
        <title>Comparative genomics of Bacillaceae isolates and their secondary metabolite potential.</title>
        <authorList>
            <person name="Song L."/>
            <person name="Nielsen L.J."/>
            <person name="Mohite O."/>
            <person name="Xu X."/>
            <person name="Weber T."/>
            <person name="Kovacs A.T."/>
        </authorList>
    </citation>
    <scope>NUCLEOTIDE SEQUENCE</scope>
    <source>
        <strain evidence="4">XLM17</strain>
    </source>
</reference>
<dbReference type="Pfam" id="PF20013">
    <property type="entry name" value="GAP1-N2"/>
    <property type="match status" value="1"/>
</dbReference>
<sequence>MTDKFIQQQIYTRERGGIFHATDGYDTIAISSGLDKAFVKKYLHPFCMYHAPKTLTERGEKDASLYPEAVTIFQPETGELVIGQSVFVPADFTGQRSTFFMHNYIIPVGMKDDWIKHPSKLFQLNDFKTSYDVGLGKVLAERETVGHGGKDILSVKNDLLDVLGITEMNFKQLLFAVMSSIAGKKKVFISLGVPVEEYSKYALKLLELIYLYLPYSHRRKLGALTFSSEPAGKNYLHVMFYEPGTLNVADRSIEKQFIFDFAGGGRISGVEIDGQEHEYLDFALHHFSESKRIDEFLAFAEMALSGLGSEQKLELASYYQLTAIYLTLNYGDLSLYQKNKIGFLHSLLKFFQAKIEAKPELVQLFLQLLAEEKLAADPGSALDYIGAVIAINESLRCDEALTFILETLEYYQHDPLFDKLWKAIEQDKLCHEALLMFINEHRDYDVLLELYLDKRFKPLVSIEDILNELKIMLGSPYLLSIEKFKTTAIKKAISAISNEKKPFKAVLAVNDFKIEHQSVPFTEFKNKLLANVKMALLRSIRLRDISTEDILSFGTIFPKKLNVIDIKDAKVKSNYQVANVLYQLISSPSQADLINLRLLTVVERENLRDVLLRILRNNPAPEQIPLLLIAYGSEYDGVDYQGIFEHLVRHSNDKTTLSFIRENARLVESDPSYKRSLRKYLISHPKSIWKNRALRNELKEIKNYSLQKLLKDVETETASPLVKFLKRNGLKLGLAIVILGGVGGGTWFGLHLLFGEEAKPKVPKTSETAAAAKKKEPVEEKKEDVPISLADFKKAIVGVDGKSFDITIEGSQVKKIYGQFQPNGEQSLFLIDSTDHSWPMDLGSYFNPSPFDQNGMLREGFSFSSAEYDLTGDEIPEVVMAASNGTSETYVWVYSINTDGLKQEPAILKPIYTVKGQQDVKLADKKLILPIDGQDIVHEYSSASKTFEEQKNNQ</sequence>
<gene>
    <name evidence="4" type="ORF">QNH39_23135</name>
</gene>
<dbReference type="EMBL" id="CP126114">
    <property type="protein sequence ID" value="WHY85475.1"/>
    <property type="molecule type" value="Genomic_DNA"/>
</dbReference>